<dbReference type="Gene3D" id="2.60.120.260">
    <property type="entry name" value="Galactose-binding domain-like"/>
    <property type="match status" value="1"/>
</dbReference>
<keyword evidence="8" id="KW-0106">Calcium</keyword>
<dbReference type="Pfam" id="PF16470">
    <property type="entry name" value="S8_pro-domain"/>
    <property type="match status" value="1"/>
</dbReference>
<evidence type="ECO:0000313" key="14">
    <source>
        <dbReference type="Proteomes" id="UP000675881"/>
    </source>
</evidence>
<dbReference type="PROSITE" id="PS00137">
    <property type="entry name" value="SUBTILASE_HIS"/>
    <property type="match status" value="1"/>
</dbReference>
<dbReference type="Pfam" id="PF00082">
    <property type="entry name" value="Peptidase_S8"/>
    <property type="match status" value="1"/>
</dbReference>
<dbReference type="InterPro" id="IPR013806">
    <property type="entry name" value="Kringle-like"/>
</dbReference>
<gene>
    <name evidence="13" type="ORF">LSAA_9032</name>
</gene>
<sequence>MKRSILVLQIIISFSVVSSSTEDWAIKVHGGLEVANQVAKEHGVRNLGEVLPNSDIYHFERVHRRRHKREENLFEELMKSSPWSEKQIELTRVKRQITTHFPINRNIFNDVRPPIQSGHKKSICSMNTYETETKQSRRCVFPFVYKGKLYSKCTNDHSTDVYRDFFGLIPIRSGNPQSLFVEEPPRPVEVVERNLSAYKNMNVEEAWEGGYSDLIDNYDENASADLNDRDGDPYPRYDIINSNKHGTRCAGQIAAAANNSYCSVGIAFNAKVGGIRILDGRIFDSLEAQALSYNRDYIDIYSASWGPDDNGATVDGPGVLAKQALEDGIKFGRKGKGSIFVWASGNGGKFFILIEKVMTATVMSCASSLATTYSSGASNRRLREKKIVTTDLHGSCTKSHTGTSASSPMAAALIALTLEANPNMTWRDVQHIVVLTARGSAGSYLKSDDWSVNGAGREFSHSYGFGLMDADAMVKLAANWTNIPEQMICHSSEVIYENGLVDLDSTSRRGDLSVSLTSPSGTTSRLLNFRPFDDERVGFASFKQLANDVSAFLGRKYNQQGFG</sequence>
<comment type="similarity">
    <text evidence="1">Belongs to the peptidase S8 family. Furin subfamily.</text>
</comment>
<dbReference type="PANTHER" id="PTHR42884">
    <property type="entry name" value="PROPROTEIN CONVERTASE SUBTILISIN/KEXIN-RELATED"/>
    <property type="match status" value="1"/>
</dbReference>
<protein>
    <submittedName>
        <fullName evidence="13">PCSK5</fullName>
        <ecNumber evidence="13">3.4.21.-</ecNumber>
    </submittedName>
</protein>
<keyword evidence="5" id="KW-0677">Repeat</keyword>
<keyword evidence="4" id="KW-0732">Signal</keyword>
<dbReference type="InterPro" id="IPR015500">
    <property type="entry name" value="Peptidase_S8_subtilisin-rel"/>
</dbReference>
<dbReference type="SMART" id="SM00059">
    <property type="entry name" value="FN2"/>
    <property type="match status" value="1"/>
</dbReference>
<feature type="active site" description="Charge relay system" evidence="12">
    <location>
        <position position="219"/>
    </location>
</feature>
<dbReference type="SUPFAM" id="SSF57440">
    <property type="entry name" value="Kringle-like"/>
    <property type="match status" value="1"/>
</dbReference>
<keyword evidence="6 12" id="KW-0378">Hydrolase</keyword>
<keyword evidence="2 12" id="KW-0645">Protease</keyword>
<dbReference type="InterPro" id="IPR038466">
    <property type="entry name" value="S8_pro-domain_sf"/>
</dbReference>
<dbReference type="AlphaFoldDB" id="A0A7R8H786"/>
<dbReference type="InterPro" id="IPR023828">
    <property type="entry name" value="Peptidase_S8_Ser-AS"/>
</dbReference>
<name>A0A7R8H786_LEPSM</name>
<dbReference type="InterPro" id="IPR036943">
    <property type="entry name" value="FN_type2_sf"/>
</dbReference>
<keyword evidence="7 12" id="KW-0720">Serine protease</keyword>
<evidence type="ECO:0000256" key="3">
    <source>
        <dbReference type="ARBA" id="ARBA00022685"/>
    </source>
</evidence>
<evidence type="ECO:0000256" key="7">
    <source>
        <dbReference type="ARBA" id="ARBA00022825"/>
    </source>
</evidence>
<evidence type="ECO:0000256" key="5">
    <source>
        <dbReference type="ARBA" id="ARBA00022737"/>
    </source>
</evidence>
<dbReference type="EC" id="3.4.21.-" evidence="13"/>
<dbReference type="InterPro" id="IPR022398">
    <property type="entry name" value="Peptidase_S8_His-AS"/>
</dbReference>
<dbReference type="SUPFAM" id="SSF49785">
    <property type="entry name" value="Galactose-binding domain-like"/>
    <property type="match status" value="1"/>
</dbReference>
<keyword evidence="14" id="KW-1185">Reference proteome</keyword>
<dbReference type="GO" id="GO:0005802">
    <property type="term" value="C:trans-Golgi network"/>
    <property type="evidence" value="ECO:0007669"/>
    <property type="project" value="TreeGrafter"/>
</dbReference>
<evidence type="ECO:0000256" key="11">
    <source>
        <dbReference type="ARBA" id="ARBA00023180"/>
    </source>
</evidence>
<evidence type="ECO:0000256" key="1">
    <source>
        <dbReference type="ARBA" id="ARBA00005325"/>
    </source>
</evidence>
<dbReference type="PROSITE" id="PS51892">
    <property type="entry name" value="SUBTILASE"/>
    <property type="match status" value="1"/>
</dbReference>
<dbReference type="Gene3D" id="3.40.50.200">
    <property type="entry name" value="Peptidase S8/S53 domain"/>
    <property type="match status" value="1"/>
</dbReference>
<dbReference type="OrthoDB" id="300641at2759"/>
<keyword evidence="11" id="KW-0325">Glycoprotein</keyword>
<dbReference type="InterPro" id="IPR036852">
    <property type="entry name" value="Peptidase_S8/S53_dom_sf"/>
</dbReference>
<evidence type="ECO:0000256" key="2">
    <source>
        <dbReference type="ARBA" id="ARBA00022670"/>
    </source>
</evidence>
<dbReference type="GO" id="GO:0000139">
    <property type="term" value="C:Golgi membrane"/>
    <property type="evidence" value="ECO:0007669"/>
    <property type="project" value="TreeGrafter"/>
</dbReference>
<dbReference type="InterPro" id="IPR034182">
    <property type="entry name" value="Kexin/furin"/>
</dbReference>
<feature type="active site" description="Charge relay system" evidence="12">
    <location>
        <position position="404"/>
    </location>
</feature>
<proteinExistence type="inferred from homology"/>
<evidence type="ECO:0000256" key="10">
    <source>
        <dbReference type="ARBA" id="ARBA00023157"/>
    </source>
</evidence>
<dbReference type="EMBL" id="HG994583">
    <property type="protein sequence ID" value="CAF2915884.1"/>
    <property type="molecule type" value="Genomic_DNA"/>
</dbReference>
<dbReference type="InterPro" id="IPR000562">
    <property type="entry name" value="FN_type2_dom"/>
</dbReference>
<keyword evidence="9" id="KW-0865">Zymogen</keyword>
<keyword evidence="10" id="KW-1015">Disulfide bond</keyword>
<evidence type="ECO:0000256" key="12">
    <source>
        <dbReference type="PROSITE-ProRule" id="PRU01240"/>
    </source>
</evidence>
<dbReference type="GO" id="GO:0016485">
    <property type="term" value="P:protein processing"/>
    <property type="evidence" value="ECO:0007669"/>
    <property type="project" value="TreeGrafter"/>
</dbReference>
<dbReference type="SUPFAM" id="SSF54897">
    <property type="entry name" value="Protease propeptides/inhibitors"/>
    <property type="match status" value="1"/>
</dbReference>
<reference evidence="13" key="1">
    <citation type="submission" date="2021-02" db="EMBL/GenBank/DDBJ databases">
        <authorList>
            <person name="Bekaert M."/>
        </authorList>
    </citation>
    <scope>NUCLEOTIDE SEQUENCE</scope>
    <source>
        <strain evidence="13">IoA-00</strain>
    </source>
</reference>
<dbReference type="PROSITE" id="PS00138">
    <property type="entry name" value="SUBTILASE_SER"/>
    <property type="match status" value="1"/>
</dbReference>
<dbReference type="PANTHER" id="PTHR42884:SF14">
    <property type="entry name" value="NEUROENDOCRINE CONVERTASE 1"/>
    <property type="match status" value="1"/>
</dbReference>
<dbReference type="CDD" id="cd04059">
    <property type="entry name" value="Peptidases_S8_Protein_convertases_Kexins_Furin-like"/>
    <property type="match status" value="1"/>
</dbReference>
<evidence type="ECO:0000256" key="9">
    <source>
        <dbReference type="ARBA" id="ARBA00023145"/>
    </source>
</evidence>
<evidence type="ECO:0000256" key="8">
    <source>
        <dbReference type="ARBA" id="ARBA00022837"/>
    </source>
</evidence>
<feature type="active site" description="Charge relay system" evidence="12">
    <location>
        <position position="245"/>
    </location>
</feature>
<accession>A0A7R8H786</accession>
<dbReference type="Proteomes" id="UP000675881">
    <property type="component" value="Chromosome 4"/>
</dbReference>
<dbReference type="Gene3D" id="3.30.70.850">
    <property type="entry name" value="Peptidase S8, pro-domain"/>
    <property type="match status" value="1"/>
</dbReference>
<evidence type="ECO:0000313" key="13">
    <source>
        <dbReference type="EMBL" id="CAF2915884.1"/>
    </source>
</evidence>
<evidence type="ECO:0000256" key="6">
    <source>
        <dbReference type="ARBA" id="ARBA00022801"/>
    </source>
</evidence>
<dbReference type="Gene3D" id="2.10.10.10">
    <property type="entry name" value="Fibronectin, type II, collagen-binding"/>
    <property type="match status" value="1"/>
</dbReference>
<dbReference type="InterPro" id="IPR032815">
    <property type="entry name" value="S8_pro-domain"/>
</dbReference>
<dbReference type="InterPro" id="IPR008979">
    <property type="entry name" value="Galactose-bd-like_sf"/>
</dbReference>
<dbReference type="Pfam" id="PF01483">
    <property type="entry name" value="P_proprotein"/>
    <property type="match status" value="1"/>
</dbReference>
<organism evidence="13 14">
    <name type="scientific">Lepeophtheirus salmonis</name>
    <name type="common">Salmon louse</name>
    <name type="synonym">Caligus salmonis</name>
    <dbReference type="NCBI Taxonomy" id="72036"/>
    <lineage>
        <taxon>Eukaryota</taxon>
        <taxon>Metazoa</taxon>
        <taxon>Ecdysozoa</taxon>
        <taxon>Arthropoda</taxon>
        <taxon>Crustacea</taxon>
        <taxon>Multicrustacea</taxon>
        <taxon>Hexanauplia</taxon>
        <taxon>Copepoda</taxon>
        <taxon>Siphonostomatoida</taxon>
        <taxon>Caligidae</taxon>
        <taxon>Lepeophtheirus</taxon>
    </lineage>
</organism>
<dbReference type="GO" id="GO:0004252">
    <property type="term" value="F:serine-type endopeptidase activity"/>
    <property type="evidence" value="ECO:0007669"/>
    <property type="project" value="UniProtKB-UniRule"/>
</dbReference>
<keyword evidence="3" id="KW-0165">Cleavage on pair of basic residues</keyword>
<evidence type="ECO:0000256" key="4">
    <source>
        <dbReference type="ARBA" id="ARBA00022729"/>
    </source>
</evidence>
<dbReference type="InterPro" id="IPR000209">
    <property type="entry name" value="Peptidase_S8/S53_dom"/>
</dbReference>
<dbReference type="InterPro" id="IPR002884">
    <property type="entry name" value="P_dom"/>
</dbReference>
<dbReference type="SUPFAM" id="SSF52743">
    <property type="entry name" value="Subtilisin-like"/>
    <property type="match status" value="1"/>
</dbReference>
<dbReference type="PRINTS" id="PR00723">
    <property type="entry name" value="SUBTILISIN"/>
</dbReference>
<dbReference type="PROSITE" id="PS51829">
    <property type="entry name" value="P_HOMO_B"/>
    <property type="match status" value="1"/>
</dbReference>
<dbReference type="Pfam" id="PF00040">
    <property type="entry name" value="fn2"/>
    <property type="match status" value="1"/>
</dbReference>